<evidence type="ECO:0000313" key="2">
    <source>
        <dbReference type="EMBL" id="PON39188.1"/>
    </source>
</evidence>
<protein>
    <submittedName>
        <fullName evidence="2">Uncharacterized protein</fullName>
    </submittedName>
</protein>
<gene>
    <name evidence="2" type="ORF">PanWU01x14_306990</name>
</gene>
<evidence type="ECO:0000256" key="1">
    <source>
        <dbReference type="SAM" id="MobiDB-lite"/>
    </source>
</evidence>
<reference evidence="3" key="1">
    <citation type="submission" date="2016-06" db="EMBL/GenBank/DDBJ databases">
        <title>Parallel loss of symbiosis genes in relatives of nitrogen-fixing non-legume Parasponia.</title>
        <authorList>
            <person name="Van Velzen R."/>
            <person name="Holmer R."/>
            <person name="Bu F."/>
            <person name="Rutten L."/>
            <person name="Van Zeijl A."/>
            <person name="Liu W."/>
            <person name="Santuari L."/>
            <person name="Cao Q."/>
            <person name="Sharma T."/>
            <person name="Shen D."/>
            <person name="Roswanjaya Y."/>
            <person name="Wardhani T."/>
            <person name="Kalhor M.S."/>
            <person name="Jansen J."/>
            <person name="Van den Hoogen J."/>
            <person name="Gungor B."/>
            <person name="Hartog M."/>
            <person name="Hontelez J."/>
            <person name="Verver J."/>
            <person name="Yang W.-C."/>
            <person name="Schijlen E."/>
            <person name="Repin R."/>
            <person name="Schilthuizen M."/>
            <person name="Schranz E."/>
            <person name="Heidstra R."/>
            <person name="Miyata K."/>
            <person name="Fedorova E."/>
            <person name="Kohlen W."/>
            <person name="Bisseling T."/>
            <person name="Smit S."/>
            <person name="Geurts R."/>
        </authorList>
    </citation>
    <scope>NUCLEOTIDE SEQUENCE [LARGE SCALE GENOMIC DNA]</scope>
    <source>
        <strain evidence="3">cv. WU1-14</strain>
    </source>
</reference>
<feature type="region of interest" description="Disordered" evidence="1">
    <location>
        <begin position="1"/>
        <end position="31"/>
    </location>
</feature>
<feature type="compositionally biased region" description="Polar residues" evidence="1">
    <location>
        <begin position="1"/>
        <end position="25"/>
    </location>
</feature>
<keyword evidence="3" id="KW-1185">Reference proteome</keyword>
<evidence type="ECO:0000313" key="3">
    <source>
        <dbReference type="Proteomes" id="UP000237105"/>
    </source>
</evidence>
<dbReference type="Proteomes" id="UP000237105">
    <property type="component" value="Unassembled WGS sequence"/>
</dbReference>
<sequence>MPLWISASSVSKLSQRPSRSSTCTPNMPKLDSSRDTLVSKLVIISLDLPQVVPFITPMFRSTNFNGVESCSHGLHMDKRATKI</sequence>
<dbReference type="EMBL" id="JXTB01000473">
    <property type="protein sequence ID" value="PON39188.1"/>
    <property type="molecule type" value="Genomic_DNA"/>
</dbReference>
<comment type="caution">
    <text evidence="2">The sequence shown here is derived from an EMBL/GenBank/DDBJ whole genome shotgun (WGS) entry which is preliminary data.</text>
</comment>
<proteinExistence type="predicted"/>
<accession>A0A2P5ARK4</accession>
<organism evidence="2 3">
    <name type="scientific">Parasponia andersonii</name>
    <name type="common">Sponia andersonii</name>
    <dbReference type="NCBI Taxonomy" id="3476"/>
    <lineage>
        <taxon>Eukaryota</taxon>
        <taxon>Viridiplantae</taxon>
        <taxon>Streptophyta</taxon>
        <taxon>Embryophyta</taxon>
        <taxon>Tracheophyta</taxon>
        <taxon>Spermatophyta</taxon>
        <taxon>Magnoliopsida</taxon>
        <taxon>eudicotyledons</taxon>
        <taxon>Gunneridae</taxon>
        <taxon>Pentapetalae</taxon>
        <taxon>rosids</taxon>
        <taxon>fabids</taxon>
        <taxon>Rosales</taxon>
        <taxon>Cannabaceae</taxon>
        <taxon>Parasponia</taxon>
    </lineage>
</organism>
<name>A0A2P5ARK4_PARAD</name>
<dbReference type="AlphaFoldDB" id="A0A2P5ARK4"/>